<comment type="caution">
    <text evidence="3">The sequence shown here is derived from an EMBL/GenBank/DDBJ whole genome shotgun (WGS) entry which is preliminary data.</text>
</comment>
<protein>
    <recommendedName>
        <fullName evidence="2">Dynamin-type G domain-containing protein</fullName>
    </recommendedName>
</protein>
<feature type="domain" description="Dynamin-type G" evidence="2">
    <location>
        <begin position="50"/>
        <end position="176"/>
    </location>
</feature>
<dbReference type="SUPFAM" id="SSF52540">
    <property type="entry name" value="P-loop containing nucleoside triphosphate hydrolases"/>
    <property type="match status" value="1"/>
</dbReference>
<dbReference type="Pfam" id="PF00350">
    <property type="entry name" value="Dynamin_N"/>
    <property type="match status" value="1"/>
</dbReference>
<dbReference type="GO" id="GO:0006897">
    <property type="term" value="P:endocytosis"/>
    <property type="evidence" value="ECO:0007669"/>
    <property type="project" value="TreeGrafter"/>
</dbReference>
<dbReference type="InterPro" id="IPR027417">
    <property type="entry name" value="P-loop_NTPase"/>
</dbReference>
<dbReference type="PRINTS" id="PR00195">
    <property type="entry name" value="DYNAMIN"/>
</dbReference>
<name>A0A4U5N2D7_STECR</name>
<dbReference type="GO" id="GO:0005525">
    <property type="term" value="F:GTP binding"/>
    <property type="evidence" value="ECO:0007669"/>
    <property type="project" value="UniProtKB-KW"/>
</dbReference>
<dbReference type="OrthoDB" id="5061070at2759"/>
<dbReference type="GO" id="GO:0016020">
    <property type="term" value="C:membrane"/>
    <property type="evidence" value="ECO:0007669"/>
    <property type="project" value="TreeGrafter"/>
</dbReference>
<comment type="similarity">
    <text evidence="1">Belongs to the TRAFAC class dynamin-like GTPase superfamily. Dynamin/Fzo/YdjA family.</text>
</comment>
<gene>
    <name evidence="3" type="ORF">L596_017688</name>
</gene>
<dbReference type="GO" id="GO:0003924">
    <property type="term" value="F:GTPase activity"/>
    <property type="evidence" value="ECO:0007669"/>
    <property type="project" value="InterPro"/>
</dbReference>
<dbReference type="PANTHER" id="PTHR11566">
    <property type="entry name" value="DYNAMIN"/>
    <property type="match status" value="1"/>
</dbReference>
<keyword evidence="1" id="KW-0342">GTP-binding</keyword>
<evidence type="ECO:0000259" key="2">
    <source>
        <dbReference type="PROSITE" id="PS51718"/>
    </source>
</evidence>
<sequence>MSSGMIVICRNDHFGTNLSMSLSEDSAIRQAIPLVNKIQVGLLRQKWPGDRVRPSANRVGSQSVGKSSVLEGFVGREFLPRGSGIVTRRPLVLQLVKTKEGGDEFGMFTHTEEKEFYDFSEIRREIEAETAREAGEGKFISSVPINLKIFSPHVVDLTLVDLPGLTRVPVGDQPEKHRRDRSKHDYVIHREGELPDPCRDARQHRSGHVGRYHACPESGSKGKAHHWRPLQIGSHGPGNRRARNPREQSSLLGARLHRCREPISKGHSEW</sequence>
<dbReference type="InterPro" id="IPR019762">
    <property type="entry name" value="Dynamin_GTPase_CS"/>
</dbReference>
<dbReference type="SMART" id="SM00053">
    <property type="entry name" value="DYNc"/>
    <property type="match status" value="1"/>
</dbReference>
<dbReference type="EMBL" id="AZBU02000005">
    <property type="protein sequence ID" value="TKR76569.1"/>
    <property type="molecule type" value="Genomic_DNA"/>
</dbReference>
<dbReference type="GO" id="GO:0016559">
    <property type="term" value="P:peroxisome fission"/>
    <property type="evidence" value="ECO:0007669"/>
    <property type="project" value="TreeGrafter"/>
</dbReference>
<keyword evidence="1" id="KW-0547">Nucleotide-binding</keyword>
<dbReference type="STRING" id="34508.A0A4U5N2D7"/>
<dbReference type="GO" id="GO:0008017">
    <property type="term" value="F:microtubule binding"/>
    <property type="evidence" value="ECO:0007669"/>
    <property type="project" value="TreeGrafter"/>
</dbReference>
<dbReference type="PROSITE" id="PS00410">
    <property type="entry name" value="G_DYNAMIN_1"/>
    <property type="match status" value="1"/>
</dbReference>
<evidence type="ECO:0000313" key="4">
    <source>
        <dbReference type="Proteomes" id="UP000298663"/>
    </source>
</evidence>
<dbReference type="GO" id="GO:0005737">
    <property type="term" value="C:cytoplasm"/>
    <property type="evidence" value="ECO:0007669"/>
    <property type="project" value="TreeGrafter"/>
</dbReference>
<dbReference type="GO" id="GO:0005874">
    <property type="term" value="C:microtubule"/>
    <property type="evidence" value="ECO:0007669"/>
    <property type="project" value="TreeGrafter"/>
</dbReference>
<reference evidence="3 4" key="1">
    <citation type="journal article" date="2015" name="Genome Biol.">
        <title>Comparative genomics of Steinernema reveals deeply conserved gene regulatory networks.</title>
        <authorList>
            <person name="Dillman A.R."/>
            <person name="Macchietto M."/>
            <person name="Porter C.F."/>
            <person name="Rogers A."/>
            <person name="Williams B."/>
            <person name="Antoshechkin I."/>
            <person name="Lee M.M."/>
            <person name="Goodwin Z."/>
            <person name="Lu X."/>
            <person name="Lewis E.E."/>
            <person name="Goodrich-Blair H."/>
            <person name="Stock S.P."/>
            <person name="Adams B.J."/>
            <person name="Sternberg P.W."/>
            <person name="Mortazavi A."/>
        </authorList>
    </citation>
    <scope>NUCLEOTIDE SEQUENCE [LARGE SCALE GENOMIC DNA]</scope>
    <source>
        <strain evidence="3 4">ALL</strain>
    </source>
</reference>
<dbReference type="GO" id="GO:0048312">
    <property type="term" value="P:intracellular distribution of mitochondria"/>
    <property type="evidence" value="ECO:0007669"/>
    <property type="project" value="TreeGrafter"/>
</dbReference>
<dbReference type="InterPro" id="IPR045063">
    <property type="entry name" value="Dynamin_N"/>
</dbReference>
<proteinExistence type="inferred from homology"/>
<evidence type="ECO:0000256" key="1">
    <source>
        <dbReference type="RuleBase" id="RU003932"/>
    </source>
</evidence>
<dbReference type="InterPro" id="IPR001401">
    <property type="entry name" value="Dynamin_GTPase"/>
</dbReference>
<reference evidence="3 4" key="2">
    <citation type="journal article" date="2019" name="G3 (Bethesda)">
        <title>Hybrid Assembly of the Genome of the Entomopathogenic Nematode Steinernema carpocapsae Identifies the X-Chromosome.</title>
        <authorList>
            <person name="Serra L."/>
            <person name="Macchietto M."/>
            <person name="Macias-Munoz A."/>
            <person name="McGill C.J."/>
            <person name="Rodriguez I.M."/>
            <person name="Rodriguez B."/>
            <person name="Murad R."/>
            <person name="Mortazavi A."/>
        </authorList>
    </citation>
    <scope>NUCLEOTIDE SEQUENCE [LARGE SCALE GENOMIC DNA]</scope>
    <source>
        <strain evidence="3 4">ALL</strain>
    </source>
</reference>
<accession>A0A4U5N2D7</accession>
<dbReference type="PROSITE" id="PS51718">
    <property type="entry name" value="G_DYNAMIN_2"/>
    <property type="match status" value="1"/>
</dbReference>
<keyword evidence="4" id="KW-1185">Reference proteome</keyword>
<dbReference type="Gene3D" id="3.40.50.300">
    <property type="entry name" value="P-loop containing nucleotide triphosphate hydrolases"/>
    <property type="match status" value="1"/>
</dbReference>
<dbReference type="CDD" id="cd08771">
    <property type="entry name" value="DLP_1"/>
    <property type="match status" value="1"/>
</dbReference>
<dbReference type="InterPro" id="IPR030381">
    <property type="entry name" value="G_DYNAMIN_dom"/>
</dbReference>
<dbReference type="PANTHER" id="PTHR11566:SF21">
    <property type="entry name" value="DYNAMIN RELATED PROTEIN 1, ISOFORM A"/>
    <property type="match status" value="1"/>
</dbReference>
<dbReference type="GO" id="GO:0000266">
    <property type="term" value="P:mitochondrial fission"/>
    <property type="evidence" value="ECO:0007669"/>
    <property type="project" value="TreeGrafter"/>
</dbReference>
<dbReference type="Proteomes" id="UP000298663">
    <property type="component" value="Unassembled WGS sequence"/>
</dbReference>
<dbReference type="InterPro" id="IPR022812">
    <property type="entry name" value="Dynamin"/>
</dbReference>
<dbReference type="AlphaFoldDB" id="A0A4U5N2D7"/>
<evidence type="ECO:0000313" key="3">
    <source>
        <dbReference type="EMBL" id="TKR76569.1"/>
    </source>
</evidence>
<organism evidence="3 4">
    <name type="scientific">Steinernema carpocapsae</name>
    <name type="common">Entomopathogenic nematode</name>
    <dbReference type="NCBI Taxonomy" id="34508"/>
    <lineage>
        <taxon>Eukaryota</taxon>
        <taxon>Metazoa</taxon>
        <taxon>Ecdysozoa</taxon>
        <taxon>Nematoda</taxon>
        <taxon>Chromadorea</taxon>
        <taxon>Rhabditida</taxon>
        <taxon>Tylenchina</taxon>
        <taxon>Panagrolaimomorpha</taxon>
        <taxon>Strongyloidoidea</taxon>
        <taxon>Steinernematidae</taxon>
        <taxon>Steinernema</taxon>
    </lineage>
</organism>